<feature type="region of interest" description="Disordered" evidence="1">
    <location>
        <begin position="529"/>
        <end position="563"/>
    </location>
</feature>
<protein>
    <recommendedName>
        <fullName evidence="4">SGNH hydrolase-type esterase domain-containing protein</fullName>
    </recommendedName>
</protein>
<feature type="region of interest" description="Disordered" evidence="1">
    <location>
        <begin position="579"/>
        <end position="634"/>
    </location>
</feature>
<feature type="transmembrane region" description="Helical" evidence="2">
    <location>
        <begin position="353"/>
        <end position="377"/>
    </location>
</feature>
<feature type="region of interest" description="Disordered" evidence="1">
    <location>
        <begin position="319"/>
        <end position="350"/>
    </location>
</feature>
<feature type="compositionally biased region" description="Low complexity" evidence="1">
    <location>
        <begin position="321"/>
        <end position="340"/>
    </location>
</feature>
<comment type="caution">
    <text evidence="5">The sequence shown here is derived from an EMBL/GenBank/DDBJ whole genome shotgun (WGS) entry which is preliminary data.</text>
</comment>
<feature type="signal peptide" evidence="3">
    <location>
        <begin position="1"/>
        <end position="17"/>
    </location>
</feature>
<reference evidence="5" key="1">
    <citation type="submission" date="2023-01" db="EMBL/GenBank/DDBJ databases">
        <title>Metagenome sequencing of chrysophaentin producing Chrysophaeum taylorii.</title>
        <authorList>
            <person name="Davison J."/>
            <person name="Bewley C."/>
        </authorList>
    </citation>
    <scope>NUCLEOTIDE SEQUENCE</scope>
    <source>
        <strain evidence="5">NIES-1699</strain>
    </source>
</reference>
<dbReference type="InterPro" id="IPR013830">
    <property type="entry name" value="SGNH_hydro"/>
</dbReference>
<evidence type="ECO:0000313" key="5">
    <source>
        <dbReference type="EMBL" id="KAJ8613013.1"/>
    </source>
</evidence>
<keyword evidence="2" id="KW-0472">Membrane</keyword>
<gene>
    <name evidence="5" type="ORF">CTAYLR_004062</name>
</gene>
<dbReference type="PANTHER" id="PTHR30383">
    <property type="entry name" value="THIOESTERASE 1/PROTEASE 1/LYSOPHOSPHOLIPASE L1"/>
    <property type="match status" value="1"/>
</dbReference>
<sequence>MARSIWWWIVIARGVESAIMVICVGDSITQGSGASNDDMSYPSQAQDLLGGDYEVKNFGRGGRTMMASTGKAYVETDEYEDALSSSPDYVVIGLGTNDAKEENWRGISNAEEEFRNKYNEFIAAFEELESSPNIIVLIPPLQLRADEADGDWPDPTIVNQELPAVIREITASNDVHLLDLRDLFERVDGDIEENDEIFANDDLYDDIIHPNDEGYKVMAMRIRSAVVDWSKPTYSPTDLPTYEPTATYEPTRSPVIPFAPTPGPTRRPTFGPTPVPVDDAAWYKRDEPSKDCAWVGNHLPRCGVRGEDGRAAYEACGSSCATDAPTSSPSDTRDSGTSSSSKKRKGKREDENMAPGLIILIVASMCSIFVIVAAICFREDSPRCLIDRKMHDAWMKAGGGDFWYDLQKGVVKTPPPPEEEEEEEEDSKETTAPVALSNELQQSKDDENDENEPSFELRYDMEKGVIKVPKKTCDAEAVRSTNGTEGGDYEFQYDMHLGVIRNARKAILVDDEEIAPGGHCGVGCAFDKPEQPPPEGKRVVFSEPASPHPLERTRENSTLLSPAGSNAYSVVNIQFDDERTNSTFTPPESVMDLFFSSPREADVQTPPPQQQDDASICSSPRPWNSLLADQQEGK</sequence>
<dbReference type="Pfam" id="PF13472">
    <property type="entry name" value="Lipase_GDSL_2"/>
    <property type="match status" value="1"/>
</dbReference>
<keyword evidence="2" id="KW-0812">Transmembrane</keyword>
<feature type="compositionally biased region" description="Acidic residues" evidence="1">
    <location>
        <begin position="417"/>
        <end position="427"/>
    </location>
</feature>
<proteinExistence type="predicted"/>
<feature type="chain" id="PRO_5041976455" description="SGNH hydrolase-type esterase domain-containing protein" evidence="3">
    <location>
        <begin position="18"/>
        <end position="634"/>
    </location>
</feature>
<feature type="compositionally biased region" description="Basic and acidic residues" evidence="1">
    <location>
        <begin position="529"/>
        <end position="540"/>
    </location>
</feature>
<evidence type="ECO:0000313" key="6">
    <source>
        <dbReference type="Proteomes" id="UP001230188"/>
    </source>
</evidence>
<dbReference type="InterPro" id="IPR036514">
    <property type="entry name" value="SGNH_hydro_sf"/>
</dbReference>
<feature type="region of interest" description="Disordered" evidence="1">
    <location>
        <begin position="407"/>
        <end position="456"/>
    </location>
</feature>
<dbReference type="Proteomes" id="UP001230188">
    <property type="component" value="Unassembled WGS sequence"/>
</dbReference>
<evidence type="ECO:0000256" key="3">
    <source>
        <dbReference type="SAM" id="SignalP"/>
    </source>
</evidence>
<keyword evidence="2" id="KW-1133">Transmembrane helix</keyword>
<dbReference type="Gene3D" id="3.40.50.1110">
    <property type="entry name" value="SGNH hydrolase"/>
    <property type="match status" value="1"/>
</dbReference>
<feature type="compositionally biased region" description="Pro residues" evidence="1">
    <location>
        <begin position="257"/>
        <end position="273"/>
    </location>
</feature>
<organism evidence="5 6">
    <name type="scientific">Chrysophaeum taylorii</name>
    <dbReference type="NCBI Taxonomy" id="2483200"/>
    <lineage>
        <taxon>Eukaryota</taxon>
        <taxon>Sar</taxon>
        <taxon>Stramenopiles</taxon>
        <taxon>Ochrophyta</taxon>
        <taxon>Pelagophyceae</taxon>
        <taxon>Pelagomonadales</taxon>
        <taxon>Pelagomonadaceae</taxon>
        <taxon>Chrysophaeum</taxon>
    </lineage>
</organism>
<feature type="region of interest" description="Disordered" evidence="1">
    <location>
        <begin position="240"/>
        <end position="273"/>
    </location>
</feature>
<evidence type="ECO:0000259" key="4">
    <source>
        <dbReference type="Pfam" id="PF13472"/>
    </source>
</evidence>
<keyword evidence="3" id="KW-0732">Signal</keyword>
<feature type="domain" description="SGNH hydrolase-type esterase" evidence="4">
    <location>
        <begin position="23"/>
        <end position="217"/>
    </location>
</feature>
<dbReference type="InterPro" id="IPR051532">
    <property type="entry name" value="Ester_Hydrolysis_Enzymes"/>
</dbReference>
<evidence type="ECO:0000256" key="1">
    <source>
        <dbReference type="SAM" id="MobiDB-lite"/>
    </source>
</evidence>
<feature type="compositionally biased region" description="Polar residues" evidence="1">
    <location>
        <begin position="612"/>
        <end position="622"/>
    </location>
</feature>
<accession>A0AAD7XMZ1</accession>
<dbReference type="AlphaFoldDB" id="A0AAD7XMZ1"/>
<keyword evidence="6" id="KW-1185">Reference proteome</keyword>
<feature type="compositionally biased region" description="Low complexity" evidence="1">
    <location>
        <begin position="240"/>
        <end position="251"/>
    </location>
</feature>
<dbReference type="EMBL" id="JAQMWT010000037">
    <property type="protein sequence ID" value="KAJ8613013.1"/>
    <property type="molecule type" value="Genomic_DNA"/>
</dbReference>
<dbReference type="SUPFAM" id="SSF52266">
    <property type="entry name" value="SGNH hydrolase"/>
    <property type="match status" value="1"/>
</dbReference>
<name>A0AAD7XMZ1_9STRA</name>
<evidence type="ECO:0000256" key="2">
    <source>
        <dbReference type="SAM" id="Phobius"/>
    </source>
</evidence>